<dbReference type="EMBL" id="CM017713">
    <property type="protein sequence ID" value="TYG36408.1"/>
    <property type="molecule type" value="Genomic_DNA"/>
</dbReference>
<evidence type="ECO:0000313" key="1">
    <source>
        <dbReference type="EMBL" id="TYG36408.1"/>
    </source>
</evidence>
<dbReference type="Proteomes" id="UP000323506">
    <property type="component" value="Chromosome D13"/>
</dbReference>
<accession>A0A5D1ZXK4</accession>
<protein>
    <submittedName>
        <fullName evidence="1">Uncharacterized protein</fullName>
    </submittedName>
</protein>
<sequence length="87" mass="10302">MELSGFTFYHCKFSFEPPYQIYPKSEFIREKNDPSLRNQISFLIIDDCGFNFRRYLFNPTGRASKILPSSCKGARCFIFLSRSKLKR</sequence>
<organism evidence="1 2">
    <name type="scientific">Gossypium darwinii</name>
    <name type="common">Darwin's cotton</name>
    <name type="synonym">Gossypium barbadense var. darwinii</name>
    <dbReference type="NCBI Taxonomy" id="34276"/>
    <lineage>
        <taxon>Eukaryota</taxon>
        <taxon>Viridiplantae</taxon>
        <taxon>Streptophyta</taxon>
        <taxon>Embryophyta</taxon>
        <taxon>Tracheophyta</taxon>
        <taxon>Spermatophyta</taxon>
        <taxon>Magnoliopsida</taxon>
        <taxon>eudicotyledons</taxon>
        <taxon>Gunneridae</taxon>
        <taxon>Pentapetalae</taxon>
        <taxon>rosids</taxon>
        <taxon>malvids</taxon>
        <taxon>Malvales</taxon>
        <taxon>Malvaceae</taxon>
        <taxon>Malvoideae</taxon>
        <taxon>Gossypium</taxon>
    </lineage>
</organism>
<dbReference type="AlphaFoldDB" id="A0A5D1ZXK4"/>
<gene>
    <name evidence="1" type="ORF">ES288_D13G063400v1</name>
</gene>
<name>A0A5D1ZXK4_GOSDA</name>
<keyword evidence="2" id="KW-1185">Reference proteome</keyword>
<reference evidence="1 2" key="1">
    <citation type="submission" date="2019-06" db="EMBL/GenBank/DDBJ databases">
        <title>WGS assembly of Gossypium darwinii.</title>
        <authorList>
            <person name="Chen Z.J."/>
            <person name="Sreedasyam A."/>
            <person name="Ando A."/>
            <person name="Song Q."/>
            <person name="De L."/>
            <person name="Hulse-Kemp A."/>
            <person name="Ding M."/>
            <person name="Ye W."/>
            <person name="Kirkbride R."/>
            <person name="Jenkins J."/>
            <person name="Plott C."/>
            <person name="Lovell J."/>
            <person name="Lin Y.-M."/>
            <person name="Vaughn R."/>
            <person name="Liu B."/>
            <person name="Li W."/>
            <person name="Simpson S."/>
            <person name="Scheffler B."/>
            <person name="Saski C."/>
            <person name="Grover C."/>
            <person name="Hu G."/>
            <person name="Conover J."/>
            <person name="Carlson J."/>
            <person name="Shu S."/>
            <person name="Boston L."/>
            <person name="Williams M."/>
            <person name="Peterson D."/>
            <person name="Mcgee K."/>
            <person name="Jones D."/>
            <person name="Wendel J."/>
            <person name="Stelly D."/>
            <person name="Grimwood J."/>
            <person name="Schmutz J."/>
        </authorList>
    </citation>
    <scope>NUCLEOTIDE SEQUENCE [LARGE SCALE GENOMIC DNA]</scope>
    <source>
        <strain evidence="1">1808015.09</strain>
    </source>
</reference>
<evidence type="ECO:0000313" key="2">
    <source>
        <dbReference type="Proteomes" id="UP000323506"/>
    </source>
</evidence>
<proteinExistence type="predicted"/>